<organism evidence="1 2">
    <name type="scientific">Cerina litoralis</name>
    <dbReference type="NCBI Taxonomy" id="2874477"/>
    <lineage>
        <taxon>Bacteria</taxon>
        <taxon>Pseudomonadati</taxon>
        <taxon>Bacteroidota</taxon>
        <taxon>Flavobacteriia</taxon>
        <taxon>Flavobacteriales</taxon>
        <taxon>Flavobacteriaceae</taxon>
        <taxon>Cerina</taxon>
    </lineage>
</organism>
<comment type="caution">
    <text evidence="1">The sequence shown here is derived from an EMBL/GenBank/DDBJ whole genome shotgun (WGS) entry which is preliminary data.</text>
</comment>
<evidence type="ECO:0000313" key="1">
    <source>
        <dbReference type="EMBL" id="MCG2462642.1"/>
    </source>
</evidence>
<dbReference type="RefSeq" id="WP_317903778.1">
    <property type="nucleotide sequence ID" value="NZ_JAIRBC010000039.1"/>
</dbReference>
<reference evidence="1" key="1">
    <citation type="submission" date="2023-02" db="EMBL/GenBank/DDBJ databases">
        <title>Genome of Flavobacteriaceae gen. nov. sp. strain F89.</title>
        <authorList>
            <person name="Wang Y."/>
        </authorList>
    </citation>
    <scope>NUCLEOTIDE SEQUENCE</scope>
    <source>
        <strain evidence="1">F89</strain>
    </source>
</reference>
<accession>A0AAE3EWZ5</accession>
<proteinExistence type="predicted"/>
<name>A0AAE3EWZ5_9FLAO</name>
<keyword evidence="2" id="KW-1185">Reference proteome</keyword>
<gene>
    <name evidence="1" type="ORF">K8352_17910</name>
</gene>
<sequence length="158" mass="18084">MQKLWILCGLCLLTSCKRLTFQKDKTRELIEQEMQNIDWNDVDQYPLFENCDETASKMEQKQCFENTLLSHFSSTMQEFEFKLDAEINDTVNVDFLIDKTGSISVLEIKKNPALEAQIPEFNGIIAQCLNSLPPVAPAIKRGIPVNARFRIPIVLNSD</sequence>
<dbReference type="AlphaFoldDB" id="A0AAE3EWZ5"/>
<protein>
    <submittedName>
        <fullName evidence="1">Uncharacterized protein</fullName>
    </submittedName>
</protein>
<dbReference type="PROSITE" id="PS51257">
    <property type="entry name" value="PROKAR_LIPOPROTEIN"/>
    <property type="match status" value="1"/>
</dbReference>
<evidence type="ECO:0000313" key="2">
    <source>
        <dbReference type="Proteomes" id="UP001200642"/>
    </source>
</evidence>
<dbReference type="EMBL" id="JAIRBC010000039">
    <property type="protein sequence ID" value="MCG2462642.1"/>
    <property type="molecule type" value="Genomic_DNA"/>
</dbReference>
<dbReference type="Proteomes" id="UP001200642">
    <property type="component" value="Unassembled WGS sequence"/>
</dbReference>